<dbReference type="InterPro" id="IPR029044">
    <property type="entry name" value="Nucleotide-diphossugar_trans"/>
</dbReference>
<gene>
    <name evidence="14" type="primary">LOC106457629</name>
</gene>
<keyword evidence="11" id="KW-0479">Metal-binding</keyword>
<dbReference type="EC" id="2.4.1.135" evidence="3 11"/>
<keyword evidence="11" id="KW-0333">Golgi apparatus</keyword>
<dbReference type="PANTHER" id="PTHR10896:SF65">
    <property type="entry name" value="GALACTOSYLGALACTOSYLXYLOSYLPROTEIN 3-BETA-GLUCURONOSYLTRANSFERASE 3"/>
    <property type="match status" value="1"/>
</dbReference>
<evidence type="ECO:0000256" key="6">
    <source>
        <dbReference type="ARBA" id="ARBA00022968"/>
    </source>
</evidence>
<evidence type="ECO:0000256" key="4">
    <source>
        <dbReference type="ARBA" id="ARBA00022679"/>
    </source>
</evidence>
<keyword evidence="11" id="KW-0464">Manganese</keyword>
<evidence type="ECO:0000256" key="8">
    <source>
        <dbReference type="ARBA" id="ARBA00023136"/>
    </source>
</evidence>
<dbReference type="GeneID" id="106457629"/>
<dbReference type="CDD" id="cd00218">
    <property type="entry name" value="GlcAT-I"/>
    <property type="match status" value="1"/>
</dbReference>
<evidence type="ECO:0000256" key="12">
    <source>
        <dbReference type="SAM" id="SignalP"/>
    </source>
</evidence>
<keyword evidence="5" id="KW-0812">Transmembrane</keyword>
<comment type="catalytic activity">
    <reaction evidence="10 11">
        <text>3-O-(beta-D-galactosyl-(1-&gt;3)-beta-D-galactosyl-(1-&gt;4)-beta-D-xylosyl)-L-seryl-[protein] + UDP-alpha-D-glucuronate = 3-O-(beta-D-GlcA-(1-&gt;3)-beta-D-Gal-(1-&gt;3)-beta-D-Gal-(1-&gt;4)-beta-D-Xyl)-L-seryl-[protein] + UDP + H(+)</text>
        <dbReference type="Rhea" id="RHEA:24168"/>
        <dbReference type="Rhea" id="RHEA-COMP:12571"/>
        <dbReference type="Rhea" id="RHEA-COMP:12573"/>
        <dbReference type="ChEBI" id="CHEBI:15378"/>
        <dbReference type="ChEBI" id="CHEBI:58052"/>
        <dbReference type="ChEBI" id="CHEBI:58223"/>
        <dbReference type="ChEBI" id="CHEBI:132090"/>
        <dbReference type="ChEBI" id="CHEBI:132093"/>
        <dbReference type="EC" id="2.4.1.135"/>
    </reaction>
</comment>
<comment type="similarity">
    <text evidence="2 11">Belongs to the glycosyltransferase 43 family.</text>
</comment>
<keyword evidence="4 11" id="KW-0808">Transferase</keyword>
<keyword evidence="13" id="KW-1185">Reference proteome</keyword>
<comment type="subcellular location">
    <subcellularLocation>
        <location evidence="11">Golgi apparatus membrane</location>
        <topology evidence="11">Single-pass type II membrane protein</topology>
    </subcellularLocation>
    <subcellularLocation>
        <location evidence="1">Membrane</location>
        <topology evidence="1">Single-pass type II membrane protein</topology>
    </subcellularLocation>
</comment>
<proteinExistence type="inferred from homology"/>
<dbReference type="Proteomes" id="UP000694941">
    <property type="component" value="Unplaced"/>
</dbReference>
<comment type="cofactor">
    <cofactor evidence="11">
        <name>Mn(2+)</name>
        <dbReference type="ChEBI" id="CHEBI:29035"/>
    </cofactor>
</comment>
<dbReference type="Pfam" id="PF03360">
    <property type="entry name" value="Glyco_transf_43"/>
    <property type="match status" value="1"/>
</dbReference>
<protein>
    <recommendedName>
        <fullName evidence="3 11">Galactosylgalactosylxylosylprotein 3-beta-glucuronosyltransferase</fullName>
        <ecNumber evidence="3 11">2.4.1.135</ecNumber>
    </recommendedName>
</protein>
<comment type="pathway">
    <text evidence="11">Protein modification; protein glycosylation.</text>
</comment>
<evidence type="ECO:0000313" key="13">
    <source>
        <dbReference type="Proteomes" id="UP000694941"/>
    </source>
</evidence>
<evidence type="ECO:0000256" key="3">
    <source>
        <dbReference type="ARBA" id="ARBA00012641"/>
    </source>
</evidence>
<dbReference type="Gene3D" id="3.90.550.10">
    <property type="entry name" value="Spore Coat Polysaccharide Biosynthesis Protein SpsA, Chain A"/>
    <property type="match status" value="1"/>
</dbReference>
<feature type="chain" id="PRO_5047359871" description="Galactosylgalactosylxylosylprotein 3-beta-glucuronosyltransferase" evidence="12">
    <location>
        <begin position="16"/>
        <end position="242"/>
    </location>
</feature>
<evidence type="ECO:0000256" key="2">
    <source>
        <dbReference type="ARBA" id="ARBA00007706"/>
    </source>
</evidence>
<dbReference type="PANTHER" id="PTHR10896">
    <property type="entry name" value="GALACTOSYLGALACTOSYLXYLOSYLPROTEIN 3-BETA-GLUCURONOSYLTRANSFERASE BETA-1,3-GLUCURONYLTRANSFERASE"/>
    <property type="match status" value="1"/>
</dbReference>
<evidence type="ECO:0000256" key="11">
    <source>
        <dbReference type="RuleBase" id="RU363127"/>
    </source>
</evidence>
<feature type="signal peptide" evidence="12">
    <location>
        <begin position="1"/>
        <end position="15"/>
    </location>
</feature>
<evidence type="ECO:0000256" key="1">
    <source>
        <dbReference type="ARBA" id="ARBA00004606"/>
    </source>
</evidence>
<dbReference type="SUPFAM" id="SSF53448">
    <property type="entry name" value="Nucleotide-diphospho-sugar transferases"/>
    <property type="match status" value="1"/>
</dbReference>
<dbReference type="RefSeq" id="XP_022239339.1">
    <property type="nucleotide sequence ID" value="XM_022383631.1"/>
</dbReference>
<reference evidence="14" key="1">
    <citation type="submission" date="2025-08" db="UniProtKB">
        <authorList>
            <consortium name="RefSeq"/>
        </authorList>
    </citation>
    <scope>IDENTIFICATION</scope>
    <source>
        <tissue evidence="14">Muscle</tissue>
    </source>
</reference>
<evidence type="ECO:0000313" key="14">
    <source>
        <dbReference type="RefSeq" id="XP_022239339.1"/>
    </source>
</evidence>
<keyword evidence="8" id="KW-0472">Membrane</keyword>
<keyword evidence="7" id="KW-1133">Transmembrane helix</keyword>
<evidence type="ECO:0000256" key="7">
    <source>
        <dbReference type="ARBA" id="ARBA00022989"/>
    </source>
</evidence>
<evidence type="ECO:0000256" key="10">
    <source>
        <dbReference type="ARBA" id="ARBA00047979"/>
    </source>
</evidence>
<dbReference type="InterPro" id="IPR005027">
    <property type="entry name" value="Glyco_trans_43"/>
</dbReference>
<sequence>MTIIIWFVLAVEASATEMYVFVPNIHWILVEDSINKTKLVSKFLAHCPLSNTHLNIPTPPDYKTTEKDPNWLKPRGVLQRNLGLKWLREHLNMSEVKGVVYFGDDDNTYDLELFEEMRYTKKVSVWPVALVGGLMVERPIVKSGKVVGWNTLWKADRPFPIDMAGFAVNATLLLKHQEAGFSLKVPRGYQESHLLKRLVKMEDLEPKANNCTKILVWHTRTEPPKLKQEQKLKIPSNQGIEV</sequence>
<accession>A0ABM1S6T4</accession>
<keyword evidence="9" id="KW-0325">Glycoprotein</keyword>
<evidence type="ECO:0000256" key="9">
    <source>
        <dbReference type="ARBA" id="ARBA00023180"/>
    </source>
</evidence>
<keyword evidence="6 11" id="KW-0735">Signal-anchor</keyword>
<organism evidence="13 14">
    <name type="scientific">Limulus polyphemus</name>
    <name type="common">Atlantic horseshoe crab</name>
    <dbReference type="NCBI Taxonomy" id="6850"/>
    <lineage>
        <taxon>Eukaryota</taxon>
        <taxon>Metazoa</taxon>
        <taxon>Ecdysozoa</taxon>
        <taxon>Arthropoda</taxon>
        <taxon>Chelicerata</taxon>
        <taxon>Merostomata</taxon>
        <taxon>Xiphosura</taxon>
        <taxon>Limulidae</taxon>
        <taxon>Limulus</taxon>
    </lineage>
</organism>
<keyword evidence="12" id="KW-0732">Signal</keyword>
<name>A0ABM1S6T4_LIMPO</name>
<evidence type="ECO:0000256" key="5">
    <source>
        <dbReference type="ARBA" id="ARBA00022692"/>
    </source>
</evidence>